<proteinExistence type="predicted"/>
<feature type="non-terminal residue" evidence="2">
    <location>
        <position position="1"/>
    </location>
</feature>
<protein>
    <submittedName>
        <fullName evidence="2">Type III polyketide synthase</fullName>
    </submittedName>
</protein>
<comment type="caution">
    <text evidence="2">The sequence shown here is derived from an EMBL/GenBank/DDBJ whole genome shotgun (WGS) entry which is preliminary data.</text>
</comment>
<dbReference type="Proteomes" id="UP000266298">
    <property type="component" value="Unassembled WGS sequence"/>
</dbReference>
<name>A0A399N653_9MICO</name>
<accession>A0A399N653</accession>
<gene>
    <name evidence="2" type="ORF">DZF96_17890</name>
</gene>
<sequence>ADVPGRPDVAEAAPTAASGPGAGRVCAMAFGPGLTVETALMTRRTA</sequence>
<organism evidence="2 3">
    <name type="scientific">Clavibacter michiganensis</name>
    <dbReference type="NCBI Taxonomy" id="28447"/>
    <lineage>
        <taxon>Bacteria</taxon>
        <taxon>Bacillati</taxon>
        <taxon>Actinomycetota</taxon>
        <taxon>Actinomycetes</taxon>
        <taxon>Micrococcales</taxon>
        <taxon>Microbacteriaceae</taxon>
        <taxon>Clavibacter</taxon>
    </lineage>
</organism>
<feature type="compositionally biased region" description="Low complexity" evidence="1">
    <location>
        <begin position="10"/>
        <end position="19"/>
    </location>
</feature>
<dbReference type="EMBL" id="QWEC01000729">
    <property type="protein sequence ID" value="RII89600.1"/>
    <property type="molecule type" value="Genomic_DNA"/>
</dbReference>
<dbReference type="InterPro" id="IPR016039">
    <property type="entry name" value="Thiolase-like"/>
</dbReference>
<evidence type="ECO:0000256" key="1">
    <source>
        <dbReference type="SAM" id="MobiDB-lite"/>
    </source>
</evidence>
<evidence type="ECO:0000313" key="2">
    <source>
        <dbReference type="EMBL" id="RII89600.1"/>
    </source>
</evidence>
<dbReference type="GO" id="GO:0016746">
    <property type="term" value="F:acyltransferase activity"/>
    <property type="evidence" value="ECO:0007669"/>
    <property type="project" value="InterPro"/>
</dbReference>
<evidence type="ECO:0000313" key="3">
    <source>
        <dbReference type="Proteomes" id="UP000266298"/>
    </source>
</evidence>
<dbReference type="AlphaFoldDB" id="A0A399N653"/>
<reference evidence="2 3" key="1">
    <citation type="submission" date="2018-08" db="EMBL/GenBank/DDBJ databases">
        <title>Genome Sequence of Clavibacter michiganensis Subspecies type strains, and the Atypical Peach-Colored Strains Isolated from Tomato.</title>
        <authorList>
            <person name="Osdaghi E."/>
            <person name="Portier P."/>
            <person name="Briand M."/>
            <person name="Jacques M.-A."/>
        </authorList>
    </citation>
    <scope>NUCLEOTIDE SEQUENCE [LARGE SCALE GENOMIC DNA]</scope>
    <source>
        <strain evidence="2 3">CFBP 7493</strain>
    </source>
</reference>
<feature type="region of interest" description="Disordered" evidence="1">
    <location>
        <begin position="1"/>
        <end position="22"/>
    </location>
</feature>
<dbReference type="Gene3D" id="3.40.47.10">
    <property type="match status" value="1"/>
</dbReference>